<protein>
    <submittedName>
        <fullName evidence="17 18">Neuropeptides capa receptor-like</fullName>
    </submittedName>
</protein>
<dbReference type="Proteomes" id="UP000694941">
    <property type="component" value="Unplaced"/>
</dbReference>
<dbReference type="GeneID" id="106463090"/>
<organism evidence="16 18">
    <name type="scientific">Limulus polyphemus</name>
    <name type="common">Atlantic horseshoe crab</name>
    <dbReference type="NCBI Taxonomy" id="6850"/>
    <lineage>
        <taxon>Eukaryota</taxon>
        <taxon>Metazoa</taxon>
        <taxon>Ecdysozoa</taxon>
        <taxon>Arthropoda</taxon>
        <taxon>Chelicerata</taxon>
        <taxon>Merostomata</taxon>
        <taxon>Xiphosura</taxon>
        <taxon>Limulidae</taxon>
        <taxon>Limulus</taxon>
    </lineage>
</organism>
<feature type="transmembrane region" description="Helical" evidence="14">
    <location>
        <begin position="108"/>
        <end position="129"/>
    </location>
</feature>
<proteinExistence type="inferred from homology"/>
<evidence type="ECO:0000256" key="9">
    <source>
        <dbReference type="ARBA" id="ARBA00023170"/>
    </source>
</evidence>
<feature type="transmembrane region" description="Helical" evidence="14">
    <location>
        <begin position="206"/>
        <end position="227"/>
    </location>
</feature>
<dbReference type="SMART" id="SM01381">
    <property type="entry name" value="7TM_GPCR_Srsx"/>
    <property type="match status" value="1"/>
</dbReference>
<feature type="transmembrane region" description="Helical" evidence="14">
    <location>
        <begin position="309"/>
        <end position="330"/>
    </location>
</feature>
<reference evidence="17 18" key="1">
    <citation type="submission" date="2025-05" db="UniProtKB">
        <authorList>
            <consortium name="RefSeq"/>
        </authorList>
    </citation>
    <scope>IDENTIFICATION</scope>
    <source>
        <tissue evidence="17 18">Muscle</tissue>
    </source>
</reference>
<evidence type="ECO:0000259" key="15">
    <source>
        <dbReference type="PROSITE" id="PS50262"/>
    </source>
</evidence>
<name>A0ABM1BB83_LIMPO</name>
<feature type="domain" description="G-protein coupled receptors family 1 profile" evidence="15">
    <location>
        <begin position="49"/>
        <end position="328"/>
    </location>
</feature>
<dbReference type="PRINTS" id="PR01565">
    <property type="entry name" value="NEUROMEDINUR"/>
</dbReference>
<keyword evidence="6 12" id="KW-0297">G-protein coupled receptor</keyword>
<comment type="subcellular location">
    <subcellularLocation>
        <location evidence="1">Cell membrane</location>
        <topology evidence="1">Multi-pass membrane protein</topology>
    </subcellularLocation>
</comment>
<dbReference type="InterPro" id="IPR005390">
    <property type="entry name" value="NeuromedU_rcpt"/>
</dbReference>
<dbReference type="PANTHER" id="PTHR24243:SF107">
    <property type="entry name" value="NEUROPEPTIDES CAPA RECEPTOR"/>
    <property type="match status" value="1"/>
</dbReference>
<feature type="transmembrane region" description="Helical" evidence="14">
    <location>
        <begin position="268"/>
        <end position="289"/>
    </location>
</feature>
<feature type="region of interest" description="Disordered" evidence="13">
    <location>
        <begin position="352"/>
        <end position="442"/>
    </location>
</feature>
<feature type="compositionally biased region" description="Basic and acidic residues" evidence="13">
    <location>
        <begin position="433"/>
        <end position="442"/>
    </location>
</feature>
<dbReference type="RefSeq" id="XP_013778514.1">
    <property type="nucleotide sequence ID" value="XM_013923060.2"/>
</dbReference>
<evidence type="ECO:0000256" key="1">
    <source>
        <dbReference type="ARBA" id="ARBA00004651"/>
    </source>
</evidence>
<dbReference type="InterPro" id="IPR000276">
    <property type="entry name" value="GPCR_Rhodpsn"/>
</dbReference>
<evidence type="ECO:0000313" key="16">
    <source>
        <dbReference type="Proteomes" id="UP000694941"/>
    </source>
</evidence>
<dbReference type="PROSITE" id="PS00237">
    <property type="entry name" value="G_PROTEIN_RECEP_F1_1"/>
    <property type="match status" value="1"/>
</dbReference>
<evidence type="ECO:0000256" key="5">
    <source>
        <dbReference type="ARBA" id="ARBA00022989"/>
    </source>
</evidence>
<evidence type="ECO:0000256" key="4">
    <source>
        <dbReference type="ARBA" id="ARBA00022692"/>
    </source>
</evidence>
<evidence type="ECO:0000256" key="10">
    <source>
        <dbReference type="ARBA" id="ARBA00023180"/>
    </source>
</evidence>
<dbReference type="RefSeq" id="XP_013778515.1">
    <property type="nucleotide sequence ID" value="XM_013923061.2"/>
</dbReference>
<sequence length="539" mass="61101">MDEQVLLPHINMTEEEYLEANMGPQQITFVVVVPITVVYVLIFVSGIIGNVIVCLVVTRDSHFQTPTNYYLFSLAISDLLILLFGIPNDLKLYWQQYPWLLGETVCKLRAMVAEMTSYASVLTIVAFTTERYIAICHPLSIQTLSSLSRAIKIITAVWIVSCISAIPFAIFTKVNYVEYPKGSGNNLEGSAFCALPMESNDVSLPLLQFSIFAFFILPMSLIIILYVKIGLTLRNSRFNRVSSGESSKHSSTGVDSRKHRGRRSVHKMLVAVVIAFFLCWAPFHVQRLLVVYVHREQWTMMLRTLNEVLYYLGGCLYYFSATINPILYSLMSEKYREAFKAALCSSSKEIRPRDHSTFRDPRRPSQNTLGPSERHFSIRSERKFSEEGKISEDKLRTSASETNLLPTNKHRRLSCGRNFVSTENKIPATSPDNTKEPEKEMSVHDDKEAEAKEDTFLNNNRNGVSLGLELPVSAGSSIRNDITCSHISEYQNGKIKHKKCHVRKYGGINIPNILVTKYDSEKCSIEQLSANNRKMSELL</sequence>
<gene>
    <name evidence="17 18" type="primary">LOC106463090</name>
</gene>
<keyword evidence="16" id="KW-1185">Reference proteome</keyword>
<dbReference type="PANTHER" id="PTHR24243">
    <property type="entry name" value="G-PROTEIN COUPLED RECEPTOR"/>
    <property type="match status" value="1"/>
</dbReference>
<keyword evidence="10" id="KW-0325">Glycoprotein</keyword>
<accession>A0ABM1BB83</accession>
<feature type="transmembrane region" description="Helical" evidence="14">
    <location>
        <begin position="27"/>
        <end position="57"/>
    </location>
</feature>
<keyword evidence="8" id="KW-1015">Disulfide bond</keyword>
<dbReference type="CDD" id="cd15134">
    <property type="entry name" value="7tmA_capaR"/>
    <property type="match status" value="1"/>
</dbReference>
<dbReference type="InterPro" id="IPR017452">
    <property type="entry name" value="GPCR_Rhodpsn_7TM"/>
</dbReference>
<keyword evidence="4 12" id="KW-0812">Transmembrane</keyword>
<evidence type="ECO:0000256" key="11">
    <source>
        <dbReference type="ARBA" id="ARBA00023224"/>
    </source>
</evidence>
<evidence type="ECO:0000256" key="7">
    <source>
        <dbReference type="ARBA" id="ARBA00023136"/>
    </source>
</evidence>
<feature type="compositionally biased region" description="Polar residues" evidence="13">
    <location>
        <begin position="397"/>
        <end position="406"/>
    </location>
</feature>
<dbReference type="PRINTS" id="PR00237">
    <property type="entry name" value="GPCRRHODOPSN"/>
</dbReference>
<dbReference type="SUPFAM" id="SSF81321">
    <property type="entry name" value="Family A G protein-coupled receptor-like"/>
    <property type="match status" value="1"/>
</dbReference>
<comment type="similarity">
    <text evidence="2 12">Belongs to the G-protein coupled receptor 1 family.</text>
</comment>
<evidence type="ECO:0000256" key="6">
    <source>
        <dbReference type="ARBA" id="ARBA00023040"/>
    </source>
</evidence>
<dbReference type="PROSITE" id="PS50262">
    <property type="entry name" value="G_PROTEIN_RECEP_F1_2"/>
    <property type="match status" value="1"/>
</dbReference>
<feature type="compositionally biased region" description="Basic and acidic residues" evidence="13">
    <location>
        <begin position="352"/>
        <end position="363"/>
    </location>
</feature>
<keyword evidence="3" id="KW-1003">Cell membrane</keyword>
<evidence type="ECO:0000256" key="3">
    <source>
        <dbReference type="ARBA" id="ARBA00022475"/>
    </source>
</evidence>
<keyword evidence="7 14" id="KW-0472">Membrane</keyword>
<feature type="transmembrane region" description="Helical" evidence="14">
    <location>
        <begin position="150"/>
        <end position="171"/>
    </location>
</feature>
<evidence type="ECO:0000313" key="18">
    <source>
        <dbReference type="RefSeq" id="XP_013778515.1"/>
    </source>
</evidence>
<evidence type="ECO:0000313" key="17">
    <source>
        <dbReference type="RefSeq" id="XP_013778514.1"/>
    </source>
</evidence>
<keyword evidence="5 14" id="KW-1133">Transmembrane helix</keyword>
<evidence type="ECO:0000256" key="8">
    <source>
        <dbReference type="ARBA" id="ARBA00023157"/>
    </source>
</evidence>
<dbReference type="Gene3D" id="1.20.1070.10">
    <property type="entry name" value="Rhodopsin 7-helix transmembrane proteins"/>
    <property type="match status" value="1"/>
</dbReference>
<keyword evidence="11 12" id="KW-0807">Transducer</keyword>
<feature type="compositionally biased region" description="Basic and acidic residues" evidence="13">
    <location>
        <begin position="372"/>
        <end position="396"/>
    </location>
</feature>
<evidence type="ECO:0000256" key="12">
    <source>
        <dbReference type="RuleBase" id="RU000688"/>
    </source>
</evidence>
<dbReference type="Pfam" id="PF00001">
    <property type="entry name" value="7tm_1"/>
    <property type="match status" value="1"/>
</dbReference>
<feature type="transmembrane region" description="Helical" evidence="14">
    <location>
        <begin position="69"/>
        <end position="88"/>
    </location>
</feature>
<evidence type="ECO:0000256" key="14">
    <source>
        <dbReference type="SAM" id="Phobius"/>
    </source>
</evidence>
<evidence type="ECO:0000256" key="13">
    <source>
        <dbReference type="SAM" id="MobiDB-lite"/>
    </source>
</evidence>
<evidence type="ECO:0000256" key="2">
    <source>
        <dbReference type="ARBA" id="ARBA00010663"/>
    </source>
</evidence>
<keyword evidence="9 12" id="KW-0675">Receptor</keyword>